<dbReference type="Pfam" id="PF05685">
    <property type="entry name" value="Uma2"/>
    <property type="match status" value="1"/>
</dbReference>
<accession>A0A1H0CPE0</accession>
<gene>
    <name evidence="2" type="ORF">SAMN05216360_109234</name>
</gene>
<evidence type="ECO:0000313" key="2">
    <source>
        <dbReference type="EMBL" id="SDN59695.1"/>
    </source>
</evidence>
<evidence type="ECO:0000259" key="1">
    <source>
        <dbReference type="Pfam" id="PF05685"/>
    </source>
</evidence>
<dbReference type="PANTHER" id="PTHR36558:SF1">
    <property type="entry name" value="RESTRICTION ENDONUCLEASE DOMAIN-CONTAINING PROTEIN-RELATED"/>
    <property type="match status" value="1"/>
</dbReference>
<dbReference type="STRING" id="582672.SAMN05216360_109234"/>
<dbReference type="InterPro" id="IPR008538">
    <property type="entry name" value="Uma2"/>
</dbReference>
<protein>
    <submittedName>
        <fullName evidence="2">Endonuclease, Uma2 family (Restriction endonuclease fold)</fullName>
    </submittedName>
</protein>
<keyword evidence="2" id="KW-0540">Nuclease</keyword>
<dbReference type="GO" id="GO:0004519">
    <property type="term" value="F:endonuclease activity"/>
    <property type="evidence" value="ECO:0007669"/>
    <property type="project" value="UniProtKB-KW"/>
</dbReference>
<feature type="domain" description="Putative restriction endonuclease" evidence="1">
    <location>
        <begin position="12"/>
        <end position="179"/>
    </location>
</feature>
<keyword evidence="2" id="KW-0378">Hydrolase</keyword>
<dbReference type="PANTHER" id="PTHR36558">
    <property type="entry name" value="GLR1098 PROTEIN"/>
    <property type="match status" value="1"/>
</dbReference>
<sequence length="194" mass="20993">MVALPKQRMDVDTFLVWAEAQPGRFELVDGEVFAMAPERAGHALVKYATQTALKRAITAAGTGCRCHMMPDGMTVRIDGTTTFEPDALVYCGPQMDVEAIEVPDPVIVVEVQSPGTRSVDAGFKLARYFSLASVAHYLMIDPVKRLVIHHRRGAEELIETRIATDGILDLTPPGLTLPVADLFADLPPPADPAA</sequence>
<dbReference type="OrthoDB" id="8452919at2"/>
<proteinExistence type="predicted"/>
<keyword evidence="2" id="KW-0255">Endonuclease</keyword>
<dbReference type="InterPro" id="IPR012296">
    <property type="entry name" value="Nuclease_put_TT1808"/>
</dbReference>
<reference evidence="3" key="1">
    <citation type="submission" date="2016-10" db="EMBL/GenBank/DDBJ databases">
        <authorList>
            <person name="Varghese N."/>
            <person name="Submissions S."/>
        </authorList>
    </citation>
    <scope>NUCLEOTIDE SEQUENCE [LARGE SCALE GENOMIC DNA]</scope>
    <source>
        <strain evidence="3">BL47</strain>
    </source>
</reference>
<evidence type="ECO:0000313" key="3">
    <source>
        <dbReference type="Proteomes" id="UP000198704"/>
    </source>
</evidence>
<dbReference type="InterPro" id="IPR011335">
    <property type="entry name" value="Restrct_endonuc-II-like"/>
</dbReference>
<dbReference type="AlphaFoldDB" id="A0A1H0CPE0"/>
<dbReference type="CDD" id="cd06260">
    <property type="entry name" value="DUF820-like"/>
    <property type="match status" value="1"/>
</dbReference>
<dbReference type="Proteomes" id="UP000198704">
    <property type="component" value="Unassembled WGS sequence"/>
</dbReference>
<dbReference type="SUPFAM" id="SSF52980">
    <property type="entry name" value="Restriction endonuclease-like"/>
    <property type="match status" value="1"/>
</dbReference>
<dbReference type="EMBL" id="FNHS01000009">
    <property type="protein sequence ID" value="SDN59695.1"/>
    <property type="molecule type" value="Genomic_DNA"/>
</dbReference>
<dbReference type="RefSeq" id="WP_091717437.1">
    <property type="nucleotide sequence ID" value="NZ_FNHS01000009.1"/>
</dbReference>
<dbReference type="Gene3D" id="3.90.1570.10">
    <property type="entry name" value="tt1808, chain A"/>
    <property type="match status" value="1"/>
</dbReference>
<keyword evidence="3" id="KW-1185">Reference proteome</keyword>
<organism evidence="2 3">
    <name type="scientific">Methylobacterium phyllostachyos</name>
    <dbReference type="NCBI Taxonomy" id="582672"/>
    <lineage>
        <taxon>Bacteria</taxon>
        <taxon>Pseudomonadati</taxon>
        <taxon>Pseudomonadota</taxon>
        <taxon>Alphaproteobacteria</taxon>
        <taxon>Hyphomicrobiales</taxon>
        <taxon>Methylobacteriaceae</taxon>
        <taxon>Methylobacterium</taxon>
    </lineage>
</organism>
<name>A0A1H0CPE0_9HYPH</name>